<protein>
    <submittedName>
        <fullName evidence="5">AraC family transcriptional regulator</fullName>
    </submittedName>
</protein>
<keyword evidence="1" id="KW-0805">Transcription regulation</keyword>
<evidence type="ECO:0000256" key="3">
    <source>
        <dbReference type="ARBA" id="ARBA00023163"/>
    </source>
</evidence>
<evidence type="ECO:0000259" key="4">
    <source>
        <dbReference type="PROSITE" id="PS01124"/>
    </source>
</evidence>
<dbReference type="InterPro" id="IPR050204">
    <property type="entry name" value="AraC_XylS_family_regulators"/>
</dbReference>
<dbReference type="GO" id="GO:0043565">
    <property type="term" value="F:sequence-specific DNA binding"/>
    <property type="evidence" value="ECO:0007669"/>
    <property type="project" value="InterPro"/>
</dbReference>
<keyword evidence="2" id="KW-0238">DNA-binding</keyword>
<dbReference type="PROSITE" id="PS01124">
    <property type="entry name" value="HTH_ARAC_FAMILY_2"/>
    <property type="match status" value="1"/>
</dbReference>
<sequence length="297" mass="34696">MRAITYIAAIPGTSKGVSGVYMLATSKTVKMINHISIQPENIFLRKFVTEFVILETENGQTLRKEFVPKNGMVWALTNLPVTIHNSQYRNFLIGIQTEPLPMKWEKGKGVFVRFSPYGMSRFTTIQMDKFANTIIESDSVWGNKANELNHCFLSHTNLKENISLIENFLIARIRKPSDIEQAIFDMVDTWDLNDDLSITELKQTIPLSNRQLERKFKQLIGVNIQSYRRISRFQKAFKQMQFEYNTLTDVGYNSGYFDQSHFSRDFKFFTNYRPNHFFEKADFYRQLNKLIRTSSAV</sequence>
<accession>A0AAE3UE13</accession>
<dbReference type="GO" id="GO:0003700">
    <property type="term" value="F:DNA-binding transcription factor activity"/>
    <property type="evidence" value="ECO:0007669"/>
    <property type="project" value="InterPro"/>
</dbReference>
<dbReference type="SUPFAM" id="SSF46689">
    <property type="entry name" value="Homeodomain-like"/>
    <property type="match status" value="1"/>
</dbReference>
<dbReference type="InterPro" id="IPR018060">
    <property type="entry name" value="HTH_AraC"/>
</dbReference>
<evidence type="ECO:0000256" key="2">
    <source>
        <dbReference type="ARBA" id="ARBA00023125"/>
    </source>
</evidence>
<evidence type="ECO:0000313" key="5">
    <source>
        <dbReference type="EMBL" id="MDJ1486334.1"/>
    </source>
</evidence>
<gene>
    <name evidence="5" type="ORF">QNI16_37995</name>
</gene>
<keyword evidence="3" id="KW-0804">Transcription</keyword>
<dbReference type="PANTHER" id="PTHR46796">
    <property type="entry name" value="HTH-TYPE TRANSCRIPTIONAL ACTIVATOR RHAS-RELATED"/>
    <property type="match status" value="1"/>
</dbReference>
<dbReference type="Pfam" id="PF12833">
    <property type="entry name" value="HTH_18"/>
    <property type="match status" value="1"/>
</dbReference>
<organism evidence="5 6">
    <name type="scientific">Xanthocytophaga flava</name>
    <dbReference type="NCBI Taxonomy" id="3048013"/>
    <lineage>
        <taxon>Bacteria</taxon>
        <taxon>Pseudomonadati</taxon>
        <taxon>Bacteroidota</taxon>
        <taxon>Cytophagia</taxon>
        <taxon>Cytophagales</taxon>
        <taxon>Rhodocytophagaceae</taxon>
        <taxon>Xanthocytophaga</taxon>
    </lineage>
</organism>
<evidence type="ECO:0000313" key="6">
    <source>
        <dbReference type="Proteomes" id="UP001241110"/>
    </source>
</evidence>
<dbReference type="Gene3D" id="1.10.10.60">
    <property type="entry name" value="Homeodomain-like"/>
    <property type="match status" value="1"/>
</dbReference>
<dbReference type="Proteomes" id="UP001241110">
    <property type="component" value="Unassembled WGS sequence"/>
</dbReference>
<name>A0AAE3UE13_9BACT</name>
<dbReference type="PANTHER" id="PTHR46796:SF13">
    <property type="entry name" value="HTH-TYPE TRANSCRIPTIONAL ACTIVATOR RHAS"/>
    <property type="match status" value="1"/>
</dbReference>
<dbReference type="SMART" id="SM00342">
    <property type="entry name" value="HTH_ARAC"/>
    <property type="match status" value="1"/>
</dbReference>
<reference evidence="5" key="1">
    <citation type="submission" date="2023-05" db="EMBL/GenBank/DDBJ databases">
        <authorList>
            <person name="Zhang X."/>
        </authorList>
    </citation>
    <scope>NUCLEOTIDE SEQUENCE</scope>
    <source>
        <strain evidence="5">YF14B1</strain>
    </source>
</reference>
<comment type="caution">
    <text evidence="5">The sequence shown here is derived from an EMBL/GenBank/DDBJ whole genome shotgun (WGS) entry which is preliminary data.</text>
</comment>
<dbReference type="Pfam" id="PF20240">
    <property type="entry name" value="DUF6597"/>
    <property type="match status" value="1"/>
</dbReference>
<proteinExistence type="predicted"/>
<feature type="domain" description="HTH araC/xylS-type" evidence="4">
    <location>
        <begin position="191"/>
        <end position="280"/>
    </location>
</feature>
<dbReference type="EMBL" id="JASJOS010000035">
    <property type="protein sequence ID" value="MDJ1486334.1"/>
    <property type="molecule type" value="Genomic_DNA"/>
</dbReference>
<dbReference type="InterPro" id="IPR009057">
    <property type="entry name" value="Homeodomain-like_sf"/>
</dbReference>
<dbReference type="AlphaFoldDB" id="A0AAE3UE13"/>
<evidence type="ECO:0000256" key="1">
    <source>
        <dbReference type="ARBA" id="ARBA00023015"/>
    </source>
</evidence>
<dbReference type="InterPro" id="IPR046532">
    <property type="entry name" value="DUF6597"/>
</dbReference>